<dbReference type="RefSeq" id="WP_029419094.1">
    <property type="nucleotide sequence ID" value="NZ_BORD01000002.1"/>
</dbReference>
<dbReference type="PANTHER" id="PTHR40053">
    <property type="entry name" value="SPORULATION-CONTROL PROTEIN SPO0M"/>
    <property type="match status" value="1"/>
</dbReference>
<organism evidence="1 2">
    <name type="scientific">Bacillus sonorensis</name>
    <dbReference type="NCBI Taxonomy" id="119858"/>
    <lineage>
        <taxon>Bacteria</taxon>
        <taxon>Bacillati</taxon>
        <taxon>Bacillota</taxon>
        <taxon>Bacilli</taxon>
        <taxon>Bacillales</taxon>
        <taxon>Bacillaceae</taxon>
        <taxon>Bacillus</taxon>
    </lineage>
</organism>
<keyword evidence="2" id="KW-1185">Reference proteome</keyword>
<accession>A0ABM6LLY9</accession>
<dbReference type="InterPro" id="IPR014756">
    <property type="entry name" value="Ig_E-set"/>
</dbReference>
<dbReference type="InterPro" id="IPR009776">
    <property type="entry name" value="Spore_0_M"/>
</dbReference>
<proteinExistence type="predicted"/>
<gene>
    <name evidence="1" type="ORF">S101395_03898</name>
</gene>
<evidence type="ECO:0000313" key="2">
    <source>
        <dbReference type="Proteomes" id="UP000196877"/>
    </source>
</evidence>
<dbReference type="PANTHER" id="PTHR40053:SF1">
    <property type="entry name" value="SPORULATION-CONTROL PROTEIN SPO0M"/>
    <property type="match status" value="1"/>
</dbReference>
<dbReference type="GeneID" id="92852154"/>
<protein>
    <submittedName>
        <fullName evidence="1">Sporulation-control protein spo0M</fullName>
    </submittedName>
</protein>
<reference evidence="1 2" key="1">
    <citation type="submission" date="2017-06" db="EMBL/GenBank/DDBJ databases">
        <title>Genome sequence of Bacillus sonorensis strain SRCM101395.</title>
        <authorList>
            <person name="Cho S.H."/>
        </authorList>
    </citation>
    <scope>NUCLEOTIDE SEQUENCE [LARGE SCALE GENOMIC DNA]</scope>
    <source>
        <strain evidence="1 2">SRCM101395</strain>
    </source>
</reference>
<dbReference type="EMBL" id="CP021920">
    <property type="protein sequence ID" value="ASB90403.1"/>
    <property type="molecule type" value="Genomic_DNA"/>
</dbReference>
<dbReference type="Pfam" id="PF07070">
    <property type="entry name" value="Spo0M"/>
    <property type="match status" value="1"/>
</dbReference>
<sequence length="258" mass="29284">MSFFKKLAASAGIGSAKVDTVLEKDAYLPGEEIRGTVSVKGGNVEQQIRYIEVLLSAKYAVVKDDKKEWKTATIKSHRVTEAFTISPGEERHFSFSFNLPLDTPISMKAAGVFLFTDLDIQGGIDKSDNDPIIVKPHPWIDAVLKAVEELGFRLREADCEHAPYFKQRLPFVQEFEFVPVAQHYRRLFDELELVFLLDDSGLEMMIEADRRARGLRGWLEEMYNEGERLARVRFDEAELKDAEALKQSLQAIIEQNAG</sequence>
<name>A0ABM6LLY9_9BACI</name>
<dbReference type="Proteomes" id="UP000196877">
    <property type="component" value="Chromosome"/>
</dbReference>
<dbReference type="SUPFAM" id="SSF81296">
    <property type="entry name" value="E set domains"/>
    <property type="match status" value="1"/>
</dbReference>
<evidence type="ECO:0000313" key="1">
    <source>
        <dbReference type="EMBL" id="ASB90403.1"/>
    </source>
</evidence>